<accession>A0AAV4BMC6</accession>
<protein>
    <submittedName>
        <fullName evidence="2">Uncharacterized protein</fullName>
    </submittedName>
</protein>
<evidence type="ECO:0000313" key="2">
    <source>
        <dbReference type="EMBL" id="GFO19963.1"/>
    </source>
</evidence>
<feature type="compositionally biased region" description="Basic and acidic residues" evidence="1">
    <location>
        <begin position="60"/>
        <end position="72"/>
    </location>
</feature>
<dbReference type="Proteomes" id="UP000735302">
    <property type="component" value="Unassembled WGS sequence"/>
</dbReference>
<feature type="compositionally biased region" description="Basic and acidic residues" evidence="1">
    <location>
        <begin position="110"/>
        <end position="120"/>
    </location>
</feature>
<comment type="caution">
    <text evidence="2">The sequence shown here is derived from an EMBL/GenBank/DDBJ whole genome shotgun (WGS) entry which is preliminary data.</text>
</comment>
<dbReference type="AlphaFoldDB" id="A0AAV4BMC6"/>
<proteinExistence type="predicted"/>
<dbReference type="EMBL" id="BLXT01005122">
    <property type="protein sequence ID" value="GFO19963.1"/>
    <property type="molecule type" value="Genomic_DNA"/>
</dbReference>
<keyword evidence="3" id="KW-1185">Reference proteome</keyword>
<gene>
    <name evidence="2" type="ORF">PoB_004646800</name>
</gene>
<reference evidence="2 3" key="1">
    <citation type="journal article" date="2021" name="Elife">
        <title>Chloroplast acquisition without the gene transfer in kleptoplastic sea slugs, Plakobranchus ocellatus.</title>
        <authorList>
            <person name="Maeda T."/>
            <person name="Takahashi S."/>
            <person name="Yoshida T."/>
            <person name="Shimamura S."/>
            <person name="Takaki Y."/>
            <person name="Nagai Y."/>
            <person name="Toyoda A."/>
            <person name="Suzuki Y."/>
            <person name="Arimoto A."/>
            <person name="Ishii H."/>
            <person name="Satoh N."/>
            <person name="Nishiyama T."/>
            <person name="Hasebe M."/>
            <person name="Maruyama T."/>
            <person name="Minagawa J."/>
            <person name="Obokata J."/>
            <person name="Shigenobu S."/>
        </authorList>
    </citation>
    <scope>NUCLEOTIDE SEQUENCE [LARGE SCALE GENOMIC DNA]</scope>
</reference>
<name>A0AAV4BMC6_9GAST</name>
<feature type="region of interest" description="Disordered" evidence="1">
    <location>
        <begin position="45"/>
        <end position="132"/>
    </location>
</feature>
<sequence length="132" mass="14627">MSHSGQGSFSLHHRSFHYPPSKMSNIDSILKHMMYIVSPQQWDLRLLDSPPGQGAGSGTRARDRRVPVDLRADSLATEPPTPHTMSNIRSKLRFGTAGQENKGKRKSTKPRSERASEPTSERAGSGSCRDTR</sequence>
<evidence type="ECO:0000313" key="3">
    <source>
        <dbReference type="Proteomes" id="UP000735302"/>
    </source>
</evidence>
<evidence type="ECO:0000256" key="1">
    <source>
        <dbReference type="SAM" id="MobiDB-lite"/>
    </source>
</evidence>
<organism evidence="2 3">
    <name type="scientific">Plakobranchus ocellatus</name>
    <dbReference type="NCBI Taxonomy" id="259542"/>
    <lineage>
        <taxon>Eukaryota</taxon>
        <taxon>Metazoa</taxon>
        <taxon>Spiralia</taxon>
        <taxon>Lophotrochozoa</taxon>
        <taxon>Mollusca</taxon>
        <taxon>Gastropoda</taxon>
        <taxon>Heterobranchia</taxon>
        <taxon>Euthyneura</taxon>
        <taxon>Panpulmonata</taxon>
        <taxon>Sacoglossa</taxon>
        <taxon>Placobranchoidea</taxon>
        <taxon>Plakobranchidae</taxon>
        <taxon>Plakobranchus</taxon>
    </lineage>
</organism>